<feature type="chain" id="PRO_5022193059" evidence="2">
    <location>
        <begin position="34"/>
        <end position="950"/>
    </location>
</feature>
<name>A0A517SXZ8_9BACT</name>
<accession>A0A517SXZ8</accession>
<dbReference type="Proteomes" id="UP000315003">
    <property type="component" value="Chromosome"/>
</dbReference>
<proteinExistence type="predicted"/>
<evidence type="ECO:0000256" key="2">
    <source>
        <dbReference type="SAM" id="SignalP"/>
    </source>
</evidence>
<reference evidence="3 4" key="1">
    <citation type="submission" date="2019-02" db="EMBL/GenBank/DDBJ databases">
        <title>Deep-cultivation of Planctomycetes and their phenomic and genomic characterization uncovers novel biology.</title>
        <authorList>
            <person name="Wiegand S."/>
            <person name="Jogler M."/>
            <person name="Boedeker C."/>
            <person name="Pinto D."/>
            <person name="Vollmers J."/>
            <person name="Rivas-Marin E."/>
            <person name="Kohn T."/>
            <person name="Peeters S.H."/>
            <person name="Heuer A."/>
            <person name="Rast P."/>
            <person name="Oberbeckmann S."/>
            <person name="Bunk B."/>
            <person name="Jeske O."/>
            <person name="Meyerdierks A."/>
            <person name="Storesund J.E."/>
            <person name="Kallscheuer N."/>
            <person name="Luecker S."/>
            <person name="Lage O.M."/>
            <person name="Pohl T."/>
            <person name="Merkel B.J."/>
            <person name="Hornburger P."/>
            <person name="Mueller R.-W."/>
            <person name="Bruemmer F."/>
            <person name="Labrenz M."/>
            <person name="Spormann A.M."/>
            <person name="Op den Camp H."/>
            <person name="Overmann J."/>
            <person name="Amann R."/>
            <person name="Jetten M.S.M."/>
            <person name="Mascher T."/>
            <person name="Medema M.H."/>
            <person name="Devos D.P."/>
            <person name="Kaster A.-K."/>
            <person name="Ovreas L."/>
            <person name="Rohde M."/>
            <person name="Galperin M.Y."/>
            <person name="Jogler C."/>
        </authorList>
    </citation>
    <scope>NUCLEOTIDE SEQUENCE [LARGE SCALE GENOMIC DNA]</scope>
    <source>
        <strain evidence="3 4">SV_7m_r</strain>
    </source>
</reference>
<dbReference type="EMBL" id="CP036272">
    <property type="protein sequence ID" value="QDT60962.1"/>
    <property type="molecule type" value="Genomic_DNA"/>
</dbReference>
<organism evidence="3 4">
    <name type="scientific">Stieleria bergensis</name>
    <dbReference type="NCBI Taxonomy" id="2528025"/>
    <lineage>
        <taxon>Bacteria</taxon>
        <taxon>Pseudomonadati</taxon>
        <taxon>Planctomycetota</taxon>
        <taxon>Planctomycetia</taxon>
        <taxon>Pirellulales</taxon>
        <taxon>Pirellulaceae</taxon>
        <taxon>Stieleria</taxon>
    </lineage>
</organism>
<keyword evidence="2" id="KW-0732">Signal</keyword>
<feature type="region of interest" description="Disordered" evidence="1">
    <location>
        <begin position="544"/>
        <end position="573"/>
    </location>
</feature>
<sequence precursor="true">MTIPSSLRKRAKRIALYLLIAASGTSLTSPLNASEPHIELASHDSVHWCGWTVEEQLNAASNTPPPQITSTDEKPNALTAKQSDANNKTAPSVMVVKQAELFGTVSMPLVSITKNDELRITTCNYDNWLKNVLASVPGVNTTTEATDQDKTAGVLQADDAELGSAVADESTAVAAVEDSAMDTEVADAEAAEEFAPNEAVASTDQAERVDDLAIDAVDDQYYRDAYDDDEYYDNQYYDEDRYYQEDLVAEPWNPESPIAEPEITVANAPTVCTPVDDVQLSVNGELAVNGQTNNSPMISDTPSVDMATQRAAEASLDAETNVTEVALDEAPIDAVAVETETVETEVADVEIAQAETTEAEIDVVFEEPTLSDADLDADPAMANLDEAGHSVLAESADATEAAPSITAEDVTAEQEITATDDDSFDQVDDVVITPPAMQASDAEQAELADNSDLIQQVVQGPVTAEGTLPILLDEVVVSDERADSETATDHSVIDETPAVVSRTSDEFNEWLASLAVASTPGTMSWIELSEPLAAIYQDAVAEADPVSPAESSDALATVEQPAKSQPEQDAPTAADLVGSSAVIATIEEEYQPYDVASASEPEATIAQLDTTQPADSDVQAMPEQTSTPADTEPEATEPEATEPEAIEPEAIEPEAIEPEAIEPEAIEPEAIEPEAIEPEAIEPEAIEPEAIEPESTETAAPITAIDRLINPDRPWTIDSCWVIRQPGWSVFHQEPQPRALTVLKAEHNDAIAATESGATEEQPVTAEPAAVLQIADAADTPPLPQSLVGSADCLLDHWLWQADLLAQDNPWVQELSDAENLGAAIVQLSDRYTTVTQDVLTEIATKLPAPAAKPAPQPVMVQELADDEQRIATADVEPATEVTSTAPAADAIVTAQEPVVSTENQLQPYQELLDNVIDASKFLVDDIQRQAQAAAKVADSSENSDSQTLR</sequence>
<evidence type="ECO:0000256" key="1">
    <source>
        <dbReference type="SAM" id="MobiDB-lite"/>
    </source>
</evidence>
<dbReference type="RefSeq" id="WP_419187479.1">
    <property type="nucleotide sequence ID" value="NZ_CP036272.1"/>
</dbReference>
<feature type="compositionally biased region" description="Acidic residues" evidence="1">
    <location>
        <begin position="631"/>
        <end position="653"/>
    </location>
</feature>
<keyword evidence="4" id="KW-1185">Reference proteome</keyword>
<gene>
    <name evidence="3" type="ORF">SV7mr_34910</name>
</gene>
<evidence type="ECO:0000313" key="3">
    <source>
        <dbReference type="EMBL" id="QDT60962.1"/>
    </source>
</evidence>
<evidence type="ECO:0000313" key="4">
    <source>
        <dbReference type="Proteomes" id="UP000315003"/>
    </source>
</evidence>
<dbReference type="AlphaFoldDB" id="A0A517SXZ8"/>
<feature type="signal peptide" evidence="2">
    <location>
        <begin position="1"/>
        <end position="33"/>
    </location>
</feature>
<protein>
    <submittedName>
        <fullName evidence="3">Uncharacterized protein</fullName>
    </submittedName>
</protein>
<feature type="region of interest" description="Disordered" evidence="1">
    <location>
        <begin position="610"/>
        <end position="653"/>
    </location>
</feature>